<keyword evidence="3" id="KW-1185">Reference proteome</keyword>
<dbReference type="InterPro" id="IPR002575">
    <property type="entry name" value="Aminoglycoside_PTrfase"/>
</dbReference>
<dbReference type="CDD" id="cd05120">
    <property type="entry name" value="APH_ChoK_like"/>
    <property type="match status" value="1"/>
</dbReference>
<evidence type="ECO:0000313" key="2">
    <source>
        <dbReference type="EMBL" id="TVY37496.1"/>
    </source>
</evidence>
<dbReference type="OrthoDB" id="2906425at2759"/>
<proteinExistence type="predicted"/>
<sequence length="222" mass="25868">MNQHHIINLIEAIALRYAAKHTTIPVPKVHCAFEHEHVKYIVKERIDGEEIGKGWSERPETERASLLQQLKDILTNFATFRIHGLSTFLRFGIRKEDGFFEATRDKSCLTDEERSELRKIIDMQDQLQGTHKICFTHGDASSSNVLVKKRQDAMIDFELSGFYPEYWEYTCAMHVNSQDGFWKAEIGKFLDPCPAELEIEETRRKHFGPRGLRGRYAWSHSK</sequence>
<dbReference type="PANTHER" id="PTHR21310">
    <property type="entry name" value="AMINOGLYCOSIDE PHOSPHOTRANSFERASE-RELATED-RELATED"/>
    <property type="match status" value="1"/>
</dbReference>
<organism evidence="2 3">
    <name type="scientific">Lachnellula subtilissima</name>
    <dbReference type="NCBI Taxonomy" id="602034"/>
    <lineage>
        <taxon>Eukaryota</taxon>
        <taxon>Fungi</taxon>
        <taxon>Dikarya</taxon>
        <taxon>Ascomycota</taxon>
        <taxon>Pezizomycotina</taxon>
        <taxon>Leotiomycetes</taxon>
        <taxon>Helotiales</taxon>
        <taxon>Lachnaceae</taxon>
        <taxon>Lachnellula</taxon>
    </lineage>
</organism>
<evidence type="ECO:0000313" key="3">
    <source>
        <dbReference type="Proteomes" id="UP000462212"/>
    </source>
</evidence>
<dbReference type="Pfam" id="PF01636">
    <property type="entry name" value="APH"/>
    <property type="match status" value="1"/>
</dbReference>
<dbReference type="InterPro" id="IPR051678">
    <property type="entry name" value="AGP_Transferase"/>
</dbReference>
<dbReference type="AlphaFoldDB" id="A0A8H8RNQ5"/>
<dbReference type="EMBL" id="QGMJ01000346">
    <property type="protein sequence ID" value="TVY37496.1"/>
    <property type="molecule type" value="Genomic_DNA"/>
</dbReference>
<dbReference type="InterPro" id="IPR011009">
    <property type="entry name" value="Kinase-like_dom_sf"/>
</dbReference>
<comment type="caution">
    <text evidence="2">The sequence shown here is derived from an EMBL/GenBank/DDBJ whole genome shotgun (WGS) entry which is preliminary data.</text>
</comment>
<dbReference type="PANTHER" id="PTHR21310:SF55">
    <property type="entry name" value="AMINOGLYCOSIDE PHOSPHOTRANSFERASE DOMAIN-CONTAINING PROTEIN"/>
    <property type="match status" value="1"/>
</dbReference>
<name>A0A8H8RNQ5_9HELO</name>
<accession>A0A8H8RNQ5</accession>
<reference evidence="2 3" key="1">
    <citation type="submission" date="2018-05" db="EMBL/GenBank/DDBJ databases">
        <title>Genome sequencing and assembly of the regulated plant pathogen Lachnellula willkommii and related sister species for the development of diagnostic species identification markers.</title>
        <authorList>
            <person name="Giroux E."/>
            <person name="Bilodeau G."/>
        </authorList>
    </citation>
    <scope>NUCLEOTIDE SEQUENCE [LARGE SCALE GENOMIC DNA]</scope>
    <source>
        <strain evidence="2 3">CBS 197.66</strain>
    </source>
</reference>
<dbReference type="Gene3D" id="3.90.1200.10">
    <property type="match status" value="1"/>
</dbReference>
<protein>
    <recommendedName>
        <fullName evidence="1">Aminoglycoside phosphotransferase domain-containing protein</fullName>
    </recommendedName>
</protein>
<dbReference type="Proteomes" id="UP000462212">
    <property type="component" value="Unassembled WGS sequence"/>
</dbReference>
<feature type="domain" description="Aminoglycoside phosphotransferase" evidence="1">
    <location>
        <begin position="11"/>
        <end position="175"/>
    </location>
</feature>
<dbReference type="SUPFAM" id="SSF56112">
    <property type="entry name" value="Protein kinase-like (PK-like)"/>
    <property type="match status" value="1"/>
</dbReference>
<gene>
    <name evidence="2" type="ORF">LSUB1_G006544</name>
</gene>
<evidence type="ECO:0000259" key="1">
    <source>
        <dbReference type="Pfam" id="PF01636"/>
    </source>
</evidence>